<sequence>MLRSPIPRLSAKGLFAGLLRQSLSFFRGQDAILPGRIAKVSKG</sequence>
<comment type="caution">
    <text evidence="1">The sequence shown here is derived from an EMBL/GenBank/DDBJ whole genome shotgun (WGS) entry which is preliminary data.</text>
</comment>
<gene>
    <name evidence="1" type="ORF">B4135_3020</name>
</gene>
<dbReference type="Proteomes" id="UP000075683">
    <property type="component" value="Unassembled WGS sequence"/>
</dbReference>
<dbReference type="AlphaFoldDB" id="A0A150LKJ4"/>
<evidence type="ECO:0000313" key="1">
    <source>
        <dbReference type="EMBL" id="KYD12456.1"/>
    </source>
</evidence>
<dbReference type="EMBL" id="LQYT01000092">
    <property type="protein sequence ID" value="KYD12456.1"/>
    <property type="molecule type" value="Genomic_DNA"/>
</dbReference>
<accession>A0A150LKJ4</accession>
<dbReference type="STRING" id="301148.B4135_3020"/>
<reference evidence="1 2" key="1">
    <citation type="submission" date="2016-01" db="EMBL/GenBank/DDBJ databases">
        <title>Draft Genome Sequences of Seven Thermophilic Sporeformers Isolated from Foods.</title>
        <authorList>
            <person name="Berendsen E.M."/>
            <person name="Wells-Bennik M.H."/>
            <person name="Krawcyk A.O."/>
            <person name="De Jong A."/>
            <person name="Holsappel S."/>
            <person name="Eijlander R.T."/>
            <person name="Kuipers O.P."/>
        </authorList>
    </citation>
    <scope>NUCLEOTIDE SEQUENCE [LARGE SCALE GENOMIC DNA]</scope>
    <source>
        <strain evidence="1 2">B4135</strain>
    </source>
</reference>
<proteinExistence type="predicted"/>
<protein>
    <submittedName>
        <fullName evidence="1">Uncharacterized protein</fullName>
    </submittedName>
</protein>
<evidence type="ECO:0000313" key="2">
    <source>
        <dbReference type="Proteomes" id="UP000075683"/>
    </source>
</evidence>
<name>A0A150LKJ4_9BACI</name>
<organism evidence="1 2">
    <name type="scientific">Caldibacillus debilis</name>
    <dbReference type="NCBI Taxonomy" id="301148"/>
    <lineage>
        <taxon>Bacteria</taxon>
        <taxon>Bacillati</taxon>
        <taxon>Bacillota</taxon>
        <taxon>Bacilli</taxon>
        <taxon>Bacillales</taxon>
        <taxon>Bacillaceae</taxon>
        <taxon>Caldibacillus</taxon>
    </lineage>
</organism>